<name>A0A935JWS0_9RHOO</name>
<evidence type="ECO:0000313" key="5">
    <source>
        <dbReference type="EMBL" id="MBK7413964.1"/>
    </source>
</evidence>
<evidence type="ECO:0000256" key="1">
    <source>
        <dbReference type="ARBA" id="ARBA00002397"/>
    </source>
</evidence>
<evidence type="ECO:0000256" key="4">
    <source>
        <dbReference type="SAM" id="MobiDB-lite"/>
    </source>
</evidence>
<proteinExistence type="inferred from homology"/>
<comment type="caution">
    <text evidence="5">The sequence shown here is derived from an EMBL/GenBank/DDBJ whole genome shotgun (WGS) entry which is preliminary data.</text>
</comment>
<feature type="region of interest" description="Disordered" evidence="4">
    <location>
        <begin position="134"/>
        <end position="154"/>
    </location>
</feature>
<accession>A0A935JWS0</accession>
<feature type="compositionally biased region" description="Polar residues" evidence="4">
    <location>
        <begin position="136"/>
        <end position="148"/>
    </location>
</feature>
<dbReference type="Proteomes" id="UP000739411">
    <property type="component" value="Unassembled WGS sequence"/>
</dbReference>
<dbReference type="SUPFAM" id="SSF140566">
    <property type="entry name" value="FlgN-like"/>
    <property type="match status" value="1"/>
</dbReference>
<organism evidence="5 6">
    <name type="scientific">Candidatus Dechloromonas phosphorivorans</name>
    <dbReference type="NCBI Taxonomy" id="2899244"/>
    <lineage>
        <taxon>Bacteria</taxon>
        <taxon>Pseudomonadati</taxon>
        <taxon>Pseudomonadota</taxon>
        <taxon>Betaproteobacteria</taxon>
        <taxon>Rhodocyclales</taxon>
        <taxon>Azonexaceae</taxon>
        <taxon>Dechloromonas</taxon>
    </lineage>
</organism>
<gene>
    <name evidence="5" type="ORF">IPJ38_01440</name>
</gene>
<keyword evidence="5" id="KW-0282">Flagellum</keyword>
<dbReference type="InterPro" id="IPR007809">
    <property type="entry name" value="FlgN-like"/>
</dbReference>
<keyword evidence="5" id="KW-0966">Cell projection</keyword>
<dbReference type="InterPro" id="IPR036679">
    <property type="entry name" value="FlgN-like_sf"/>
</dbReference>
<keyword evidence="3" id="KW-1005">Bacterial flagellum biogenesis</keyword>
<evidence type="ECO:0000256" key="3">
    <source>
        <dbReference type="ARBA" id="ARBA00022795"/>
    </source>
</evidence>
<evidence type="ECO:0000313" key="6">
    <source>
        <dbReference type="Proteomes" id="UP000739411"/>
    </source>
</evidence>
<reference evidence="5 6" key="1">
    <citation type="submission" date="2020-10" db="EMBL/GenBank/DDBJ databases">
        <title>Connecting structure to function with the recovery of over 1000 high-quality activated sludge metagenome-assembled genomes encoding full-length rRNA genes using long-read sequencing.</title>
        <authorList>
            <person name="Singleton C.M."/>
            <person name="Petriglieri F."/>
            <person name="Kristensen J.M."/>
            <person name="Kirkegaard R.H."/>
            <person name="Michaelsen T.Y."/>
            <person name="Andersen M.H."/>
            <person name="Karst S.M."/>
            <person name="Dueholm M.S."/>
            <person name="Nielsen P.H."/>
            <person name="Albertsen M."/>
        </authorList>
    </citation>
    <scope>NUCLEOTIDE SEQUENCE [LARGE SCALE GENOMIC DNA]</scope>
    <source>
        <strain evidence="5">EsbW_18-Q3-R4-48_BATAC.463</strain>
    </source>
</reference>
<dbReference type="Gene3D" id="1.20.58.300">
    <property type="entry name" value="FlgN-like"/>
    <property type="match status" value="1"/>
</dbReference>
<dbReference type="Pfam" id="PF05130">
    <property type="entry name" value="FlgN"/>
    <property type="match status" value="1"/>
</dbReference>
<protein>
    <submittedName>
        <fullName evidence="5">Flagellar protein FlgN</fullName>
    </submittedName>
</protein>
<evidence type="ECO:0000256" key="2">
    <source>
        <dbReference type="ARBA" id="ARBA00007703"/>
    </source>
</evidence>
<keyword evidence="5" id="KW-0969">Cilium</keyword>
<dbReference type="EMBL" id="JADJMS010000005">
    <property type="protein sequence ID" value="MBK7413964.1"/>
    <property type="molecule type" value="Genomic_DNA"/>
</dbReference>
<dbReference type="GO" id="GO:0044780">
    <property type="term" value="P:bacterial-type flagellum assembly"/>
    <property type="evidence" value="ECO:0007669"/>
    <property type="project" value="InterPro"/>
</dbReference>
<comment type="function">
    <text evidence="1">Required for the efficient initiation of filament assembly.</text>
</comment>
<dbReference type="AlphaFoldDB" id="A0A935JWS0"/>
<comment type="similarity">
    <text evidence="2">Belongs to the FlgN family.</text>
</comment>
<sequence length="154" mass="16908">MTPLANLLKRETEAVSRFILILNSEQEALKSGTPDLLTQINSEKLLLVDQLNQLGAERAQLADLAGTATDRTKMAAWLQQHPQEKQSASLWVKLLKLAQEAKALHELNGQLISLHLQRTTDAISVLTQQRKEHSLYGSNGQSSATTGSRIVDSA</sequence>